<keyword evidence="2" id="KW-1185">Reference proteome</keyword>
<dbReference type="Proteomes" id="UP000548632">
    <property type="component" value="Unassembled WGS sequence"/>
</dbReference>
<dbReference type="RefSeq" id="WP_182582804.1">
    <property type="nucleotide sequence ID" value="NZ_JABVCQ010000007.1"/>
</dbReference>
<evidence type="ECO:0000313" key="1">
    <source>
        <dbReference type="EMBL" id="MBB1125443.1"/>
    </source>
</evidence>
<sequence length="89" mass="10039">MNAKENVTATDWIDPDDAPELTDDFFAQADEYIGNQLIRRGCTQTENTTQALTIAYDNDVIAAFKATGEGWEARMNMALRDWLNSHLLN</sequence>
<dbReference type="AlphaFoldDB" id="A0A839H6W1"/>
<comment type="caution">
    <text evidence="1">The sequence shown here is derived from an EMBL/GenBank/DDBJ whole genome shotgun (WGS) entry which is preliminary data.</text>
</comment>
<accession>A0A839H6W1</accession>
<gene>
    <name evidence="1" type="ORF">HUK38_04260</name>
</gene>
<dbReference type="InterPro" id="IPR025528">
    <property type="entry name" value="BrnA_antitoxin"/>
</dbReference>
<dbReference type="Pfam" id="PF14384">
    <property type="entry name" value="BrnA_antitoxin"/>
    <property type="match status" value="1"/>
</dbReference>
<reference evidence="1 2" key="1">
    <citation type="journal article" date="2020" name="Arch. Microbiol.">
        <title>The genome sequence of the giant phototrophic gammaproteobacterium Thiospirillum jenense gives insight into its physiological properties and phylogenetic relationships.</title>
        <authorList>
            <person name="Imhoff J.F."/>
            <person name="Meyer T.E."/>
            <person name="Kyndt J.A."/>
        </authorList>
    </citation>
    <scope>NUCLEOTIDE SEQUENCE [LARGE SCALE GENOMIC DNA]</scope>
    <source>
        <strain evidence="1 2">DSM 216</strain>
    </source>
</reference>
<organism evidence="1 2">
    <name type="scientific">Thiospirillum jenense</name>
    <dbReference type="NCBI Taxonomy" id="1653858"/>
    <lineage>
        <taxon>Bacteria</taxon>
        <taxon>Pseudomonadati</taxon>
        <taxon>Pseudomonadota</taxon>
        <taxon>Gammaproteobacteria</taxon>
        <taxon>Chromatiales</taxon>
        <taxon>Chromatiaceae</taxon>
        <taxon>Thiospirillum</taxon>
    </lineage>
</organism>
<evidence type="ECO:0000313" key="2">
    <source>
        <dbReference type="Proteomes" id="UP000548632"/>
    </source>
</evidence>
<name>A0A839H6W1_9GAMM</name>
<proteinExistence type="predicted"/>
<dbReference type="EMBL" id="JABVCQ010000007">
    <property type="protein sequence ID" value="MBB1125443.1"/>
    <property type="molecule type" value="Genomic_DNA"/>
</dbReference>
<protein>
    <submittedName>
        <fullName evidence="1">BrnA antitoxin family protein</fullName>
    </submittedName>
</protein>